<dbReference type="PANTHER" id="PTHR16453:SF9">
    <property type="entry name" value="GATOR COMPLEX PROTEIN MIOS"/>
    <property type="match status" value="1"/>
</dbReference>
<dbReference type="EMBL" id="MU129024">
    <property type="protein sequence ID" value="KAF9510023.1"/>
    <property type="molecule type" value="Genomic_DNA"/>
</dbReference>
<accession>A0A9P6DT04</accession>
<dbReference type="Pfam" id="PF21720">
    <property type="entry name" value="MIOS_WD40"/>
    <property type="match status" value="1"/>
</dbReference>
<dbReference type="Gene3D" id="2.130.10.10">
    <property type="entry name" value="YVTN repeat-like/Quinoprotein amine dehydrogenase"/>
    <property type="match status" value="1"/>
</dbReference>
<dbReference type="SUPFAM" id="SSF50978">
    <property type="entry name" value="WD40 repeat-like"/>
    <property type="match status" value="1"/>
</dbReference>
<evidence type="ECO:0000313" key="1">
    <source>
        <dbReference type="EMBL" id="KAF9510023.1"/>
    </source>
</evidence>
<name>A0A9P6DT04_9AGAM</name>
<keyword evidence="2" id="KW-1185">Reference proteome</keyword>
<dbReference type="SMART" id="SM00320">
    <property type="entry name" value="WD40"/>
    <property type="match status" value="3"/>
</dbReference>
<dbReference type="Proteomes" id="UP000886523">
    <property type="component" value="Unassembled WGS sequence"/>
</dbReference>
<sequence>MLGYALKQGSLHLSVWRLHVLLARHSHSRRDIYCLPPAAAMQTQWPRKIAVWDPCGSNKFVVGAGADIKLYEWSPRNDYIKLLTVQSDLSLMKCFAWSPHSGYSDLIAIGLSTGRIDLTRINANAVSPAQSSHAPMKPSVASLNIQHSRSCNNLSFSPTNPNYLAAGLDKVRGQYSLMIWDVERASQSIATESSFDDTNWSAKLPRLSPRPNNDHGGPLRRYAFADVISSMCFLPSTPYLVAVCAGLRFLRIYDIREPSEPQSSLLFNSQTKAHFGLCYDPFDEFKLASYGDDGGVRVWDRRRIDRPVLAFSDGDAHSDASGARLGKTLTHIAFSPARRGIIGTLEKDAFNIRLWSLMEAEPTAVDREQSHEFGNIETAAIQHLRLDSGVSASSAIEYTSEVADSHLPLLGHARKGKVFEQPLSSFTFAPTWTERTATHTS</sequence>
<evidence type="ECO:0008006" key="3">
    <source>
        <dbReference type="Google" id="ProtNLM"/>
    </source>
</evidence>
<dbReference type="InterPro" id="IPR037593">
    <property type="entry name" value="MIOS/Sea4"/>
</dbReference>
<dbReference type="InterPro" id="IPR001680">
    <property type="entry name" value="WD40_rpt"/>
</dbReference>
<dbReference type="OrthoDB" id="341486at2759"/>
<dbReference type="GO" id="GO:0005737">
    <property type="term" value="C:cytoplasm"/>
    <property type="evidence" value="ECO:0007669"/>
    <property type="project" value="TreeGrafter"/>
</dbReference>
<dbReference type="GO" id="GO:1904263">
    <property type="term" value="P:positive regulation of TORC1 signaling"/>
    <property type="evidence" value="ECO:0007669"/>
    <property type="project" value="TreeGrafter"/>
</dbReference>
<evidence type="ECO:0000313" key="2">
    <source>
        <dbReference type="Proteomes" id="UP000886523"/>
    </source>
</evidence>
<dbReference type="AlphaFoldDB" id="A0A9P6DT04"/>
<dbReference type="InterPro" id="IPR036322">
    <property type="entry name" value="WD40_repeat_dom_sf"/>
</dbReference>
<gene>
    <name evidence="1" type="ORF">BS47DRAFT_104650</name>
</gene>
<organism evidence="1 2">
    <name type="scientific">Hydnum rufescens UP504</name>
    <dbReference type="NCBI Taxonomy" id="1448309"/>
    <lineage>
        <taxon>Eukaryota</taxon>
        <taxon>Fungi</taxon>
        <taxon>Dikarya</taxon>
        <taxon>Basidiomycota</taxon>
        <taxon>Agaricomycotina</taxon>
        <taxon>Agaricomycetes</taxon>
        <taxon>Cantharellales</taxon>
        <taxon>Hydnaceae</taxon>
        <taxon>Hydnum</taxon>
    </lineage>
</organism>
<reference evidence="1" key="1">
    <citation type="journal article" date="2020" name="Nat. Commun.">
        <title>Large-scale genome sequencing of mycorrhizal fungi provides insights into the early evolution of symbiotic traits.</title>
        <authorList>
            <person name="Miyauchi S."/>
            <person name="Kiss E."/>
            <person name="Kuo A."/>
            <person name="Drula E."/>
            <person name="Kohler A."/>
            <person name="Sanchez-Garcia M."/>
            <person name="Morin E."/>
            <person name="Andreopoulos B."/>
            <person name="Barry K.W."/>
            <person name="Bonito G."/>
            <person name="Buee M."/>
            <person name="Carver A."/>
            <person name="Chen C."/>
            <person name="Cichocki N."/>
            <person name="Clum A."/>
            <person name="Culley D."/>
            <person name="Crous P.W."/>
            <person name="Fauchery L."/>
            <person name="Girlanda M."/>
            <person name="Hayes R.D."/>
            <person name="Keri Z."/>
            <person name="LaButti K."/>
            <person name="Lipzen A."/>
            <person name="Lombard V."/>
            <person name="Magnuson J."/>
            <person name="Maillard F."/>
            <person name="Murat C."/>
            <person name="Nolan M."/>
            <person name="Ohm R.A."/>
            <person name="Pangilinan J."/>
            <person name="Pereira M.F."/>
            <person name="Perotto S."/>
            <person name="Peter M."/>
            <person name="Pfister S."/>
            <person name="Riley R."/>
            <person name="Sitrit Y."/>
            <person name="Stielow J.B."/>
            <person name="Szollosi G."/>
            <person name="Zifcakova L."/>
            <person name="Stursova M."/>
            <person name="Spatafora J.W."/>
            <person name="Tedersoo L."/>
            <person name="Vaario L.M."/>
            <person name="Yamada A."/>
            <person name="Yan M."/>
            <person name="Wang P."/>
            <person name="Xu J."/>
            <person name="Bruns T."/>
            <person name="Baldrian P."/>
            <person name="Vilgalys R."/>
            <person name="Dunand C."/>
            <person name="Henrissat B."/>
            <person name="Grigoriev I.V."/>
            <person name="Hibbett D."/>
            <person name="Nagy L.G."/>
            <person name="Martin F.M."/>
        </authorList>
    </citation>
    <scope>NUCLEOTIDE SEQUENCE</scope>
    <source>
        <strain evidence="1">UP504</strain>
    </source>
</reference>
<dbReference type="PANTHER" id="PTHR16453">
    <property type="entry name" value="WD40 DOMAIN-CONTAINING PROTEIN MIO FAMILY MEMBER"/>
    <property type="match status" value="1"/>
</dbReference>
<dbReference type="InterPro" id="IPR015943">
    <property type="entry name" value="WD40/YVTN_repeat-like_dom_sf"/>
</dbReference>
<proteinExistence type="predicted"/>
<comment type="caution">
    <text evidence="1">The sequence shown here is derived from an EMBL/GenBank/DDBJ whole genome shotgun (WGS) entry which is preliminary data.</text>
</comment>
<protein>
    <recommendedName>
        <fullName evidence="3">WD40 repeat-like protein</fullName>
    </recommendedName>
</protein>